<comment type="caution">
    <text evidence="2">The sequence shown here is derived from an EMBL/GenBank/DDBJ whole genome shotgun (WGS) entry which is preliminary data.</text>
</comment>
<evidence type="ECO:0000256" key="1">
    <source>
        <dbReference type="SAM" id="SignalP"/>
    </source>
</evidence>
<dbReference type="EMBL" id="JAPDRK010000013">
    <property type="protein sequence ID" value="KAJ9606980.1"/>
    <property type="molecule type" value="Genomic_DNA"/>
</dbReference>
<organism evidence="2 3">
    <name type="scientific">Cladophialophora chaetospira</name>
    <dbReference type="NCBI Taxonomy" id="386627"/>
    <lineage>
        <taxon>Eukaryota</taxon>
        <taxon>Fungi</taxon>
        <taxon>Dikarya</taxon>
        <taxon>Ascomycota</taxon>
        <taxon>Pezizomycotina</taxon>
        <taxon>Eurotiomycetes</taxon>
        <taxon>Chaetothyriomycetidae</taxon>
        <taxon>Chaetothyriales</taxon>
        <taxon>Herpotrichiellaceae</taxon>
        <taxon>Cladophialophora</taxon>
    </lineage>
</organism>
<dbReference type="Proteomes" id="UP001172673">
    <property type="component" value="Unassembled WGS sequence"/>
</dbReference>
<feature type="chain" id="PRO_5041299013" evidence="1">
    <location>
        <begin position="20"/>
        <end position="116"/>
    </location>
</feature>
<accession>A0AA38X5I3</accession>
<proteinExistence type="predicted"/>
<keyword evidence="1" id="KW-0732">Signal</keyword>
<gene>
    <name evidence="2" type="ORF">H2200_008991</name>
</gene>
<keyword evidence="3" id="KW-1185">Reference proteome</keyword>
<evidence type="ECO:0000313" key="3">
    <source>
        <dbReference type="Proteomes" id="UP001172673"/>
    </source>
</evidence>
<protein>
    <submittedName>
        <fullName evidence="2">Uncharacterized protein</fullName>
    </submittedName>
</protein>
<evidence type="ECO:0000313" key="2">
    <source>
        <dbReference type="EMBL" id="KAJ9606980.1"/>
    </source>
</evidence>
<reference evidence="2" key="1">
    <citation type="submission" date="2022-10" db="EMBL/GenBank/DDBJ databases">
        <title>Culturing micro-colonial fungi from biological soil crusts in the Mojave desert and describing Neophaeococcomyces mojavensis, and introducing the new genera and species Taxawa tesnikishii.</title>
        <authorList>
            <person name="Kurbessoian T."/>
            <person name="Stajich J.E."/>
        </authorList>
    </citation>
    <scope>NUCLEOTIDE SEQUENCE</scope>
    <source>
        <strain evidence="2">TK_41</strain>
    </source>
</reference>
<dbReference type="AlphaFoldDB" id="A0AA38X5I3"/>
<name>A0AA38X5I3_9EURO</name>
<sequence length="116" mass="11668">MHSTSLLAFVPLLASLASASPLATRQTPSVSATFIGAANAQYNVQIPELSSWVSTANPLSVSHIQTTPGSGPCTFFGVDGAVIVLPASGGSVDVGPPQTIAGGVCGPFPGHDYGMW</sequence>
<feature type="signal peptide" evidence="1">
    <location>
        <begin position="1"/>
        <end position="19"/>
    </location>
</feature>